<dbReference type="SUPFAM" id="SSF46689">
    <property type="entry name" value="Homeodomain-like"/>
    <property type="match status" value="2"/>
</dbReference>
<keyword evidence="7" id="KW-1185">Reference proteome</keyword>
<keyword evidence="3" id="KW-0804">Transcription</keyword>
<dbReference type="InterPro" id="IPR009057">
    <property type="entry name" value="Homeodomain-like_sf"/>
</dbReference>
<keyword evidence="2" id="KW-0238">DNA-binding</keyword>
<evidence type="ECO:0000313" key="7">
    <source>
        <dbReference type="Proteomes" id="UP000662747"/>
    </source>
</evidence>
<dbReference type="Gene3D" id="2.60.120.10">
    <property type="entry name" value="Jelly Rolls"/>
    <property type="match status" value="1"/>
</dbReference>
<dbReference type="InterPro" id="IPR018062">
    <property type="entry name" value="HTH_AraC-typ_CS"/>
</dbReference>
<dbReference type="InterPro" id="IPR020449">
    <property type="entry name" value="Tscrpt_reg_AraC-type_HTH"/>
</dbReference>
<dbReference type="Gene3D" id="1.10.10.60">
    <property type="entry name" value="Homeodomain-like"/>
    <property type="match status" value="2"/>
</dbReference>
<dbReference type="PANTHER" id="PTHR46796:SF7">
    <property type="entry name" value="ARAC FAMILY TRANSCRIPTIONAL REGULATOR"/>
    <property type="match status" value="1"/>
</dbReference>
<dbReference type="PROSITE" id="PS00041">
    <property type="entry name" value="HTH_ARAC_FAMILY_1"/>
    <property type="match status" value="1"/>
</dbReference>
<evidence type="ECO:0000256" key="2">
    <source>
        <dbReference type="ARBA" id="ARBA00023125"/>
    </source>
</evidence>
<proteinExistence type="predicted"/>
<dbReference type="PROSITE" id="PS01124">
    <property type="entry name" value="HTH_ARAC_FAMILY_2"/>
    <property type="match status" value="1"/>
</dbReference>
<evidence type="ECO:0000313" key="6">
    <source>
        <dbReference type="EMBL" id="QSQ23933.1"/>
    </source>
</evidence>
<dbReference type="Proteomes" id="UP000662747">
    <property type="component" value="Chromosome"/>
</dbReference>
<keyword evidence="1" id="KW-0805">Transcription regulation</keyword>
<feature type="compositionally biased region" description="Low complexity" evidence="4">
    <location>
        <begin position="327"/>
        <end position="342"/>
    </location>
</feature>
<evidence type="ECO:0000256" key="4">
    <source>
        <dbReference type="SAM" id="MobiDB-lite"/>
    </source>
</evidence>
<evidence type="ECO:0000256" key="1">
    <source>
        <dbReference type="ARBA" id="ARBA00023015"/>
    </source>
</evidence>
<sequence length="368" mass="39870">MDLLSDVLRDLRLESTVLSLGELQAPWGFDKSATGGAPFHVVIEGSCLLVVDGGAPIELTQGDLVVFPHGTRHALMSDPSARRVPFQQVLEANGHDGAWTQDSRIEGLNRLRISGPGPRTRIINGVFSFRDARRNPFVEALPTVLHARRPSWLEGSLRLLMDEATSGRPGFQTIAERIADIVFVQAVRDYAASLPANGSGWLRGLTDRQIAHALALVHRSPGDEWTVASLARAVALSRTVFANRFRELVGSGVMEYVTARRMHVAAGLLTGSKQTLADIANTVGYESEISFSKAFRRWAGVPPGQYRRSRHAPVANTPEPLAATDRATPLSAPASHAAAGRASPRRTRGTAPSVARTPRSPRPRRSAR</sequence>
<dbReference type="SMART" id="SM00342">
    <property type="entry name" value="HTH_ARAC"/>
    <property type="match status" value="1"/>
</dbReference>
<feature type="compositionally biased region" description="Basic residues" evidence="4">
    <location>
        <begin position="359"/>
        <end position="368"/>
    </location>
</feature>
<gene>
    <name evidence="6" type="ORF">JY651_02815</name>
</gene>
<dbReference type="Pfam" id="PF12833">
    <property type="entry name" value="HTH_18"/>
    <property type="match status" value="1"/>
</dbReference>
<accession>A0ABX7P2J1</accession>
<dbReference type="PANTHER" id="PTHR46796">
    <property type="entry name" value="HTH-TYPE TRANSCRIPTIONAL ACTIVATOR RHAS-RELATED"/>
    <property type="match status" value="1"/>
</dbReference>
<reference evidence="6 7" key="1">
    <citation type="submission" date="2021-02" db="EMBL/GenBank/DDBJ databases">
        <title>De Novo genome assembly of isolated myxobacteria.</title>
        <authorList>
            <person name="Stevens D.C."/>
        </authorList>
    </citation>
    <scope>NUCLEOTIDE SEQUENCE [LARGE SCALE GENOMIC DNA]</scope>
    <source>
        <strain evidence="7">SCPEA02</strain>
    </source>
</reference>
<evidence type="ECO:0000259" key="5">
    <source>
        <dbReference type="PROSITE" id="PS01124"/>
    </source>
</evidence>
<protein>
    <submittedName>
        <fullName evidence="6">AraC family transcriptional regulator</fullName>
    </submittedName>
</protein>
<dbReference type="InterPro" id="IPR014710">
    <property type="entry name" value="RmlC-like_jellyroll"/>
</dbReference>
<dbReference type="SUPFAM" id="SSF51182">
    <property type="entry name" value="RmlC-like cupins"/>
    <property type="match status" value="1"/>
</dbReference>
<dbReference type="InterPro" id="IPR032783">
    <property type="entry name" value="AraC_lig"/>
</dbReference>
<name>A0ABX7P2J1_9BACT</name>
<dbReference type="RefSeq" id="WP_206725504.1">
    <property type="nucleotide sequence ID" value="NZ_CP071090.1"/>
</dbReference>
<dbReference type="EMBL" id="CP071090">
    <property type="protein sequence ID" value="QSQ23933.1"/>
    <property type="molecule type" value="Genomic_DNA"/>
</dbReference>
<feature type="domain" description="HTH araC/xylS-type" evidence="5">
    <location>
        <begin position="211"/>
        <end position="309"/>
    </location>
</feature>
<evidence type="ECO:0000256" key="3">
    <source>
        <dbReference type="ARBA" id="ARBA00023163"/>
    </source>
</evidence>
<organism evidence="6 7">
    <name type="scientific">Pyxidicoccus parkwayensis</name>
    <dbReference type="NCBI Taxonomy" id="2813578"/>
    <lineage>
        <taxon>Bacteria</taxon>
        <taxon>Pseudomonadati</taxon>
        <taxon>Myxococcota</taxon>
        <taxon>Myxococcia</taxon>
        <taxon>Myxococcales</taxon>
        <taxon>Cystobacterineae</taxon>
        <taxon>Myxococcaceae</taxon>
        <taxon>Pyxidicoccus</taxon>
    </lineage>
</organism>
<dbReference type="PRINTS" id="PR00032">
    <property type="entry name" value="HTHARAC"/>
</dbReference>
<feature type="region of interest" description="Disordered" evidence="4">
    <location>
        <begin position="303"/>
        <end position="368"/>
    </location>
</feature>
<dbReference type="InterPro" id="IPR011051">
    <property type="entry name" value="RmlC_Cupin_sf"/>
</dbReference>
<dbReference type="InterPro" id="IPR018060">
    <property type="entry name" value="HTH_AraC"/>
</dbReference>
<dbReference type="InterPro" id="IPR050204">
    <property type="entry name" value="AraC_XylS_family_regulators"/>
</dbReference>
<dbReference type="Pfam" id="PF12852">
    <property type="entry name" value="Cupin_6"/>
    <property type="match status" value="1"/>
</dbReference>